<evidence type="ECO:0000313" key="9">
    <source>
        <dbReference type="Proteomes" id="UP000307000"/>
    </source>
</evidence>
<evidence type="ECO:0000256" key="4">
    <source>
        <dbReference type="ARBA" id="ARBA00022723"/>
    </source>
</evidence>
<dbReference type="AlphaFoldDB" id="A0A5B7WUH1"/>
<dbReference type="KEGG" id="gcr:GcLGCM259_1143"/>
<dbReference type="InterPro" id="IPR033749">
    <property type="entry name" value="Polyprenyl_synt_CS"/>
</dbReference>
<dbReference type="Proteomes" id="UP000307000">
    <property type="component" value="Chromosome"/>
</dbReference>
<dbReference type="CDD" id="cd00685">
    <property type="entry name" value="Trans_IPPS_HT"/>
    <property type="match status" value="1"/>
</dbReference>
<dbReference type="PANTHER" id="PTHR12001">
    <property type="entry name" value="GERANYLGERANYL PYROPHOSPHATE SYNTHASE"/>
    <property type="match status" value="1"/>
</dbReference>
<name>A0A5B7WUH1_9MICC</name>
<dbReference type="EMBL" id="CP034412">
    <property type="protein sequence ID" value="QCY46884.1"/>
    <property type="molecule type" value="Genomic_DNA"/>
</dbReference>
<dbReference type="GO" id="GO:0004659">
    <property type="term" value="F:prenyltransferase activity"/>
    <property type="evidence" value="ECO:0007669"/>
    <property type="project" value="InterPro"/>
</dbReference>
<evidence type="ECO:0000256" key="7">
    <source>
        <dbReference type="SAM" id="MobiDB-lite"/>
    </source>
</evidence>
<organism evidence="8 9">
    <name type="scientific">Glutamicibacter creatinolyticus</name>
    <dbReference type="NCBI Taxonomy" id="162496"/>
    <lineage>
        <taxon>Bacteria</taxon>
        <taxon>Bacillati</taxon>
        <taxon>Actinomycetota</taxon>
        <taxon>Actinomycetes</taxon>
        <taxon>Micrococcales</taxon>
        <taxon>Micrococcaceae</taxon>
        <taxon>Glutamicibacter</taxon>
    </lineage>
</organism>
<feature type="region of interest" description="Disordered" evidence="7">
    <location>
        <begin position="1"/>
        <end position="22"/>
    </location>
</feature>
<protein>
    <submittedName>
        <fullName evidence="8">Farnesyltranstransferase</fullName>
    </submittedName>
</protein>
<accession>A0A5B7WUH1</accession>
<dbReference type="PANTHER" id="PTHR12001:SF85">
    <property type="entry name" value="SHORT CHAIN ISOPRENYL DIPHOSPHATE SYNTHASE"/>
    <property type="match status" value="1"/>
</dbReference>
<dbReference type="InterPro" id="IPR000092">
    <property type="entry name" value="Polyprenyl_synt"/>
</dbReference>
<dbReference type="PROSITE" id="PS00444">
    <property type="entry name" value="POLYPRENYL_SYNTHASE_2"/>
    <property type="match status" value="1"/>
</dbReference>
<evidence type="ECO:0000313" key="8">
    <source>
        <dbReference type="EMBL" id="QCY46884.1"/>
    </source>
</evidence>
<evidence type="ECO:0000256" key="3">
    <source>
        <dbReference type="ARBA" id="ARBA00022679"/>
    </source>
</evidence>
<comment type="similarity">
    <text evidence="2 6">Belongs to the FPP/GGPP synthase family.</text>
</comment>
<dbReference type="Gene3D" id="1.10.600.10">
    <property type="entry name" value="Farnesyl Diphosphate Synthase"/>
    <property type="match status" value="1"/>
</dbReference>
<keyword evidence="3 6" id="KW-0808">Transferase</keyword>
<dbReference type="GO" id="GO:0008299">
    <property type="term" value="P:isoprenoid biosynthetic process"/>
    <property type="evidence" value="ECO:0007669"/>
    <property type="project" value="InterPro"/>
</dbReference>
<gene>
    <name evidence="8" type="ORF">GcLGCM259_1143</name>
</gene>
<dbReference type="SFLD" id="SFLDS00005">
    <property type="entry name" value="Isoprenoid_Synthase_Type_I"/>
    <property type="match status" value="1"/>
</dbReference>
<sequence length="363" mass="38520">MTTTHPHRAGTRSAPTGPADSALDTHISAELDRVVARQRHRAASYSSAGAQLWDHIARSLHGGKRTRPKLVDLGYRAFGGTDRQRSVSLGCAFELLHTALLIHDDVIDRDFIRRGQPTLSAHYRDQAAARGLPDPQAQHVGGSAAIIAGDLLLTAAIRQTTHATAGLPAAAAVEEAFELGIAQAGAGELEDLLYSMHMIPADTVQVLRMEELKTAGYSFQLPLQCGALLAGASQQEAAGLGEIGCRFGVAYQVIDDILGCFGDPRATGKSVESDLREGKSTVLTALASEDAGFGRALAEYRQGNSGIEEVRRALRASGAEQVARRLAADLCSGALASTHFAALPETIQDELRAYPSLILERSL</sequence>
<dbReference type="PROSITE" id="PS00723">
    <property type="entry name" value="POLYPRENYL_SYNTHASE_1"/>
    <property type="match status" value="1"/>
</dbReference>
<feature type="compositionally biased region" description="Basic residues" evidence="7">
    <location>
        <begin position="1"/>
        <end position="10"/>
    </location>
</feature>
<keyword evidence="5" id="KW-0460">Magnesium</keyword>
<keyword evidence="9" id="KW-1185">Reference proteome</keyword>
<evidence type="ECO:0000256" key="1">
    <source>
        <dbReference type="ARBA" id="ARBA00001946"/>
    </source>
</evidence>
<dbReference type="GO" id="GO:0046872">
    <property type="term" value="F:metal ion binding"/>
    <property type="evidence" value="ECO:0007669"/>
    <property type="project" value="UniProtKB-KW"/>
</dbReference>
<evidence type="ECO:0000256" key="6">
    <source>
        <dbReference type="RuleBase" id="RU004466"/>
    </source>
</evidence>
<proteinExistence type="inferred from homology"/>
<keyword evidence="4" id="KW-0479">Metal-binding</keyword>
<dbReference type="InterPro" id="IPR008949">
    <property type="entry name" value="Isoprenoid_synthase_dom_sf"/>
</dbReference>
<dbReference type="RefSeq" id="WP_138926034.1">
    <property type="nucleotide sequence ID" value="NZ_CP034412.1"/>
</dbReference>
<evidence type="ECO:0000256" key="2">
    <source>
        <dbReference type="ARBA" id="ARBA00006706"/>
    </source>
</evidence>
<comment type="cofactor">
    <cofactor evidence="1">
        <name>Mg(2+)</name>
        <dbReference type="ChEBI" id="CHEBI:18420"/>
    </cofactor>
</comment>
<dbReference type="Pfam" id="PF00348">
    <property type="entry name" value="polyprenyl_synt"/>
    <property type="match status" value="1"/>
</dbReference>
<evidence type="ECO:0000256" key="5">
    <source>
        <dbReference type="ARBA" id="ARBA00022842"/>
    </source>
</evidence>
<reference evidence="8 9" key="1">
    <citation type="submission" date="2018-12" db="EMBL/GenBank/DDBJ databases">
        <title>Complete Genome Sequence of Glutamicibacter creatinolyticus strain LGCM259,isolated from an abscess of a 12-year-old mare in Italy.</title>
        <authorList>
            <person name="Santos R.G."/>
            <person name="Silva A.L."/>
            <person name="Seyffert N."/>
            <person name="Castro T.L.P."/>
            <person name="Attili A.R."/>
            <person name="Rifici C."/>
            <person name="Mazzullo G."/>
            <person name="Brenig B."/>
            <person name="Venanzi F."/>
            <person name="Azevedo V."/>
        </authorList>
    </citation>
    <scope>NUCLEOTIDE SEQUENCE [LARGE SCALE GENOMIC DNA]</scope>
    <source>
        <strain evidence="8 9">LGCM 259</strain>
    </source>
</reference>
<dbReference type="SUPFAM" id="SSF48576">
    <property type="entry name" value="Terpenoid synthases"/>
    <property type="match status" value="1"/>
</dbReference>